<evidence type="ECO:0000256" key="2">
    <source>
        <dbReference type="ARBA" id="ARBA00023002"/>
    </source>
</evidence>
<accession>A0A7X4GJE5</accession>
<keyword evidence="2" id="KW-0560">Oxidoreductase</keyword>
<comment type="similarity">
    <text evidence="1 3">Belongs to the short-chain dehydrogenases/reductases (SDR) family.</text>
</comment>
<keyword evidence="5" id="KW-1185">Reference proteome</keyword>
<reference evidence="4 5" key="1">
    <citation type="submission" date="2019-12" db="EMBL/GenBank/DDBJ databases">
        <authorList>
            <person name="Feng G."/>
            <person name="Zhu H."/>
        </authorList>
    </citation>
    <scope>NUCLEOTIDE SEQUENCE [LARGE SCALE GENOMIC DNA]</scope>
    <source>
        <strain evidence="4 5">FGD1</strain>
    </source>
</reference>
<dbReference type="AlphaFoldDB" id="A0A7X4GJE5"/>
<dbReference type="Proteomes" id="UP000465810">
    <property type="component" value="Unassembled WGS sequence"/>
</dbReference>
<dbReference type="InterPro" id="IPR020904">
    <property type="entry name" value="Sc_DH/Rdtase_CS"/>
</dbReference>
<dbReference type="Pfam" id="PF00106">
    <property type="entry name" value="adh_short"/>
    <property type="match status" value="1"/>
</dbReference>
<evidence type="ECO:0000313" key="4">
    <source>
        <dbReference type="EMBL" id="MYL99748.1"/>
    </source>
</evidence>
<evidence type="ECO:0000313" key="5">
    <source>
        <dbReference type="Proteomes" id="UP000465810"/>
    </source>
</evidence>
<dbReference type="PANTHER" id="PTHR43669">
    <property type="entry name" value="5-KETO-D-GLUCONATE 5-REDUCTASE"/>
    <property type="match status" value="1"/>
</dbReference>
<organism evidence="4 5">
    <name type="scientific">Novosphingobium silvae</name>
    <dbReference type="NCBI Taxonomy" id="2692619"/>
    <lineage>
        <taxon>Bacteria</taxon>
        <taxon>Pseudomonadati</taxon>
        <taxon>Pseudomonadota</taxon>
        <taxon>Alphaproteobacteria</taxon>
        <taxon>Sphingomonadales</taxon>
        <taxon>Sphingomonadaceae</taxon>
        <taxon>Novosphingobium</taxon>
    </lineage>
</organism>
<proteinExistence type="inferred from homology"/>
<dbReference type="SUPFAM" id="SSF51735">
    <property type="entry name" value="NAD(P)-binding Rossmann-fold domains"/>
    <property type="match status" value="1"/>
</dbReference>
<sequence length="257" mass="26297">MPGFSFDLTGRTALVTGASSGIGRRFARLLASSGARVVATARRASLLDELCAEIRSDGGEALGVVMDVADEASTVAAFDAAEAAFGLVDTVVVNAGISPAGSALGLAVEDFDATMAINLRGAFLSAREGARRMVAGAPAEAGRGRVVLIGSITGNHTFPGIVSYGASKAAVAQMGRLLAKDWAGKGINVNTIAPGYMATEMTSGLWDIEKGQKLLKGFARQRLMGIDALDPILLYLCSDASAPVTGGLFTIDDGQTL</sequence>
<dbReference type="PROSITE" id="PS00061">
    <property type="entry name" value="ADH_SHORT"/>
    <property type="match status" value="1"/>
</dbReference>
<gene>
    <name evidence="4" type="ORF">GR702_18475</name>
</gene>
<dbReference type="Gene3D" id="3.40.50.720">
    <property type="entry name" value="NAD(P)-binding Rossmann-like Domain"/>
    <property type="match status" value="1"/>
</dbReference>
<protein>
    <submittedName>
        <fullName evidence="4">SDR family NAD(P)-dependent oxidoreductase</fullName>
    </submittedName>
</protein>
<dbReference type="FunFam" id="3.40.50.720:FF:000084">
    <property type="entry name" value="Short-chain dehydrogenase reductase"/>
    <property type="match status" value="1"/>
</dbReference>
<dbReference type="CDD" id="cd05233">
    <property type="entry name" value="SDR_c"/>
    <property type="match status" value="1"/>
</dbReference>
<dbReference type="PRINTS" id="PR00080">
    <property type="entry name" value="SDRFAMILY"/>
</dbReference>
<dbReference type="InterPro" id="IPR036291">
    <property type="entry name" value="NAD(P)-bd_dom_sf"/>
</dbReference>
<dbReference type="RefSeq" id="WP_160987177.1">
    <property type="nucleotide sequence ID" value="NZ_WVTD01000019.1"/>
</dbReference>
<name>A0A7X4GJE5_9SPHN</name>
<dbReference type="PANTHER" id="PTHR43669:SF3">
    <property type="entry name" value="ALCOHOL DEHYDROGENASE, PUTATIVE (AFU_ORTHOLOGUE AFUA_3G03445)-RELATED"/>
    <property type="match status" value="1"/>
</dbReference>
<dbReference type="InterPro" id="IPR002347">
    <property type="entry name" value="SDR_fam"/>
</dbReference>
<comment type="caution">
    <text evidence="4">The sequence shown here is derived from an EMBL/GenBank/DDBJ whole genome shotgun (WGS) entry which is preliminary data.</text>
</comment>
<dbReference type="EMBL" id="WVTD01000019">
    <property type="protein sequence ID" value="MYL99748.1"/>
    <property type="molecule type" value="Genomic_DNA"/>
</dbReference>
<dbReference type="GO" id="GO:0016491">
    <property type="term" value="F:oxidoreductase activity"/>
    <property type="evidence" value="ECO:0007669"/>
    <property type="project" value="UniProtKB-KW"/>
</dbReference>
<evidence type="ECO:0000256" key="1">
    <source>
        <dbReference type="ARBA" id="ARBA00006484"/>
    </source>
</evidence>
<dbReference type="PRINTS" id="PR00081">
    <property type="entry name" value="GDHRDH"/>
</dbReference>
<evidence type="ECO:0000256" key="3">
    <source>
        <dbReference type="RuleBase" id="RU000363"/>
    </source>
</evidence>